<dbReference type="InterPro" id="IPR021109">
    <property type="entry name" value="Peptidase_aspartic_dom_sf"/>
</dbReference>
<keyword evidence="1" id="KW-0862">Zinc</keyword>
<sequence length="194" mass="22680">RERAPETFRQLFYSFGVTLDSVIERINEFETNAKERNEKYQRDERYDNRRIIQKDTSKVVCFTCNRRGHYSTDCTEKDISGPLNSLNKDNSSYSLDIEKIKINNLYFNAVFDSGACESVITSKMLKRLGNVRCSPTRKEFRFIDGSVVVVNYLVDLWVEYDDKKMMVTFNVVNNEKDETILLSNTCAKTLRSKK</sequence>
<dbReference type="InterPro" id="IPR036875">
    <property type="entry name" value="Znf_CCHC_sf"/>
</dbReference>
<keyword evidence="4" id="KW-1185">Reference proteome</keyword>
<dbReference type="Proteomes" id="UP000740883">
    <property type="component" value="Unassembled WGS sequence"/>
</dbReference>
<accession>A0A9P6GUX5</accession>
<keyword evidence="1" id="KW-0863">Zinc-finger</keyword>
<dbReference type="EMBL" id="SBJO01001587">
    <property type="protein sequence ID" value="KAF9743549.1"/>
    <property type="molecule type" value="Genomic_DNA"/>
</dbReference>
<dbReference type="Pfam" id="PF00098">
    <property type="entry name" value="zf-CCHC"/>
    <property type="match status" value="1"/>
</dbReference>
<reference evidence="3 4" key="1">
    <citation type="journal article" date="2020" name="Genome Biol. Evol.">
        <title>Comparative genomics of strictly vertically transmitted, feminizing microsporidia endosymbionts of amphipod crustaceans.</title>
        <authorList>
            <person name="Cormier A."/>
            <person name="Chebbi M.A."/>
            <person name="Giraud I."/>
            <person name="Wattier R."/>
            <person name="Teixeira M."/>
            <person name="Gilbert C."/>
            <person name="Rigaud T."/>
            <person name="Cordaux R."/>
        </authorList>
    </citation>
    <scope>NUCLEOTIDE SEQUENCE [LARGE SCALE GENOMIC DNA]</scope>
    <source>
        <strain evidence="3 4">Ou3-Ou53</strain>
    </source>
</reference>
<dbReference type="OrthoDB" id="3265539at2759"/>
<protein>
    <recommendedName>
        <fullName evidence="2">CCHC-type domain-containing protein</fullName>
    </recommendedName>
</protein>
<proteinExistence type="predicted"/>
<dbReference type="AlphaFoldDB" id="A0A9P6GUX5"/>
<dbReference type="PROSITE" id="PS50158">
    <property type="entry name" value="ZF_CCHC"/>
    <property type="match status" value="1"/>
</dbReference>
<dbReference type="GO" id="GO:0008270">
    <property type="term" value="F:zinc ion binding"/>
    <property type="evidence" value="ECO:0007669"/>
    <property type="project" value="UniProtKB-KW"/>
</dbReference>
<dbReference type="SUPFAM" id="SSF50630">
    <property type="entry name" value="Acid proteases"/>
    <property type="match status" value="1"/>
</dbReference>
<dbReference type="GO" id="GO:0003676">
    <property type="term" value="F:nucleic acid binding"/>
    <property type="evidence" value="ECO:0007669"/>
    <property type="project" value="InterPro"/>
</dbReference>
<feature type="domain" description="CCHC-type" evidence="2">
    <location>
        <begin position="61"/>
        <end position="76"/>
    </location>
</feature>
<dbReference type="Gene3D" id="4.10.60.10">
    <property type="entry name" value="Zinc finger, CCHC-type"/>
    <property type="match status" value="1"/>
</dbReference>
<organism evidence="3 4">
    <name type="scientific">Nosema granulosis</name>
    <dbReference type="NCBI Taxonomy" id="83296"/>
    <lineage>
        <taxon>Eukaryota</taxon>
        <taxon>Fungi</taxon>
        <taxon>Fungi incertae sedis</taxon>
        <taxon>Microsporidia</taxon>
        <taxon>Nosematidae</taxon>
        <taxon>Nosema</taxon>
    </lineage>
</organism>
<keyword evidence="1" id="KW-0479">Metal-binding</keyword>
<evidence type="ECO:0000256" key="1">
    <source>
        <dbReference type="PROSITE-ProRule" id="PRU00047"/>
    </source>
</evidence>
<evidence type="ECO:0000259" key="2">
    <source>
        <dbReference type="PROSITE" id="PS50158"/>
    </source>
</evidence>
<dbReference type="InterPro" id="IPR001878">
    <property type="entry name" value="Znf_CCHC"/>
</dbReference>
<gene>
    <name evidence="3" type="ORF">NGRA_3591</name>
</gene>
<evidence type="ECO:0000313" key="3">
    <source>
        <dbReference type="EMBL" id="KAF9743549.1"/>
    </source>
</evidence>
<feature type="non-terminal residue" evidence="3">
    <location>
        <position position="1"/>
    </location>
</feature>
<dbReference type="SMART" id="SM00343">
    <property type="entry name" value="ZnF_C2HC"/>
    <property type="match status" value="1"/>
</dbReference>
<name>A0A9P6GUX5_9MICR</name>
<evidence type="ECO:0000313" key="4">
    <source>
        <dbReference type="Proteomes" id="UP000740883"/>
    </source>
</evidence>
<comment type="caution">
    <text evidence="3">The sequence shown here is derived from an EMBL/GenBank/DDBJ whole genome shotgun (WGS) entry which is preliminary data.</text>
</comment>
<dbReference type="Gene3D" id="2.40.70.10">
    <property type="entry name" value="Acid Proteases"/>
    <property type="match status" value="1"/>
</dbReference>
<feature type="non-terminal residue" evidence="3">
    <location>
        <position position="194"/>
    </location>
</feature>
<dbReference type="SUPFAM" id="SSF57756">
    <property type="entry name" value="Retrovirus zinc finger-like domains"/>
    <property type="match status" value="1"/>
</dbReference>
<dbReference type="CDD" id="cd00303">
    <property type="entry name" value="retropepsin_like"/>
    <property type="match status" value="1"/>
</dbReference>